<dbReference type="Proteomes" id="UP001595816">
    <property type="component" value="Unassembled WGS sequence"/>
</dbReference>
<organism evidence="1 2">
    <name type="scientific">Hamadaea flava</name>
    <dbReference type="NCBI Taxonomy" id="1742688"/>
    <lineage>
        <taxon>Bacteria</taxon>
        <taxon>Bacillati</taxon>
        <taxon>Actinomycetota</taxon>
        <taxon>Actinomycetes</taxon>
        <taxon>Micromonosporales</taxon>
        <taxon>Micromonosporaceae</taxon>
        <taxon>Hamadaea</taxon>
    </lineage>
</organism>
<protein>
    <recommendedName>
        <fullName evidence="3">CU044_5270 family protein</fullName>
    </recommendedName>
</protein>
<reference evidence="2" key="1">
    <citation type="journal article" date="2019" name="Int. J. Syst. Evol. Microbiol.">
        <title>The Global Catalogue of Microorganisms (GCM) 10K type strain sequencing project: providing services to taxonomists for standard genome sequencing and annotation.</title>
        <authorList>
            <consortium name="The Broad Institute Genomics Platform"/>
            <consortium name="The Broad Institute Genome Sequencing Center for Infectious Disease"/>
            <person name="Wu L."/>
            <person name="Ma J."/>
        </authorList>
    </citation>
    <scope>NUCLEOTIDE SEQUENCE [LARGE SCALE GENOMIC DNA]</scope>
    <source>
        <strain evidence="2">CGMCC 4.7289</strain>
    </source>
</reference>
<gene>
    <name evidence="1" type="ORF">ACFOZ4_08325</name>
</gene>
<evidence type="ECO:0008006" key="3">
    <source>
        <dbReference type="Google" id="ProtNLM"/>
    </source>
</evidence>
<name>A0ABV8LIL3_9ACTN</name>
<proteinExistence type="predicted"/>
<comment type="caution">
    <text evidence="1">The sequence shown here is derived from an EMBL/GenBank/DDBJ whole genome shotgun (WGS) entry which is preliminary data.</text>
</comment>
<evidence type="ECO:0000313" key="1">
    <source>
        <dbReference type="EMBL" id="MFC4130609.1"/>
    </source>
</evidence>
<sequence>MTDAPERPTRRRWLVPAAVAVAVLVAASAGAVALTPSGLASLTPTPASVALTVMPEAASPTPPADASGPLIAVADLLVAAPSDATHGRYYYLQVEEWSRADAEIIGFRREDWRTDDGGLIRSQQRLPGQPAASFDMARIGVPGTFDGVKPKRDTGDPAEMESFIERHGRPPGNPTELAKIIDNDNGGQPLTDPCPPACGLTIRPIVFFDAVTGLYRETYLDLPARTALLRLVAVQPGITLLGEVNDRAGRKAIGVAVTEGGVRFCLLFDRKTGVLLASERGVPGYVLDDYTLYLTLDRRDSTTPTNSTAA</sequence>
<accession>A0ABV8LIL3</accession>
<dbReference type="EMBL" id="JBHSAY010000005">
    <property type="protein sequence ID" value="MFC4130609.1"/>
    <property type="molecule type" value="Genomic_DNA"/>
</dbReference>
<dbReference type="InterPro" id="IPR006311">
    <property type="entry name" value="TAT_signal"/>
</dbReference>
<keyword evidence="2" id="KW-1185">Reference proteome</keyword>
<evidence type="ECO:0000313" key="2">
    <source>
        <dbReference type="Proteomes" id="UP001595816"/>
    </source>
</evidence>
<dbReference type="PROSITE" id="PS51318">
    <property type="entry name" value="TAT"/>
    <property type="match status" value="1"/>
</dbReference>
<dbReference type="RefSeq" id="WP_253757573.1">
    <property type="nucleotide sequence ID" value="NZ_JAMZDZ010000001.1"/>
</dbReference>